<reference evidence="13 14" key="1">
    <citation type="submission" date="2021-03" db="EMBL/GenBank/DDBJ databases">
        <title>Caproiciproducens sp. nov. isolated from feces of cow.</title>
        <authorList>
            <person name="Choi J.-Y."/>
        </authorList>
    </citation>
    <scope>NUCLEOTIDE SEQUENCE [LARGE SCALE GENOMIC DNA]</scope>
    <source>
        <strain evidence="13 14">AGMB10547</strain>
    </source>
</reference>
<dbReference type="Gene3D" id="1.20.120.1760">
    <property type="match status" value="1"/>
</dbReference>
<name>A0ABS7DNV5_9FIRM</name>
<keyword evidence="5 12" id="KW-0812">Transmembrane</keyword>
<evidence type="ECO:0000256" key="4">
    <source>
        <dbReference type="ARBA" id="ARBA00022679"/>
    </source>
</evidence>
<evidence type="ECO:0000256" key="2">
    <source>
        <dbReference type="ARBA" id="ARBA00010441"/>
    </source>
</evidence>
<keyword evidence="6 12" id="KW-1133">Transmembrane helix</keyword>
<evidence type="ECO:0000256" key="8">
    <source>
        <dbReference type="ARBA" id="ARBA00023136"/>
    </source>
</evidence>
<feature type="transmembrane region" description="Helical" evidence="12">
    <location>
        <begin position="63"/>
        <end position="80"/>
    </location>
</feature>
<gene>
    <name evidence="13" type="ORF">J5W02_06680</name>
</gene>
<evidence type="ECO:0000256" key="3">
    <source>
        <dbReference type="ARBA" id="ARBA00022516"/>
    </source>
</evidence>
<dbReference type="InterPro" id="IPR000462">
    <property type="entry name" value="CDP-OH_P_trans"/>
</dbReference>
<keyword evidence="7" id="KW-0443">Lipid metabolism</keyword>
<keyword evidence="4 11" id="KW-0808">Transferase</keyword>
<evidence type="ECO:0000256" key="10">
    <source>
        <dbReference type="ARBA" id="ARBA00023264"/>
    </source>
</evidence>
<dbReference type="Pfam" id="PF01066">
    <property type="entry name" value="CDP-OH_P_transf"/>
    <property type="match status" value="1"/>
</dbReference>
<dbReference type="InterPro" id="IPR050324">
    <property type="entry name" value="CDP-alcohol_PTase-I"/>
</dbReference>
<keyword evidence="14" id="KW-1185">Reference proteome</keyword>
<sequence>MKQIPNILSLSRIVLLVALFFTFRHALLFSVIYLSCGLTDILDGYLARRMNAQSALGARLDSIADFMLFMVIAVTIVLWIGKQGRIFVPFVIAIFVVRLANVVIAALKYHAFAMLHTWGNKLAGFLLFITPLFLLYQHTQILWPVCIAAAISALEESLIHLTSPVLDLNRKSIFKF</sequence>
<keyword evidence="10" id="KW-1208">Phospholipid metabolism</keyword>
<protein>
    <submittedName>
        <fullName evidence="13">CDP-alcohol phosphatidyltransferase family protein</fullName>
    </submittedName>
</protein>
<evidence type="ECO:0000313" key="14">
    <source>
        <dbReference type="Proteomes" id="UP000719942"/>
    </source>
</evidence>
<organism evidence="13 14">
    <name type="scientific">Caproiciproducens faecalis</name>
    <dbReference type="NCBI Taxonomy" id="2820301"/>
    <lineage>
        <taxon>Bacteria</taxon>
        <taxon>Bacillati</taxon>
        <taxon>Bacillota</taxon>
        <taxon>Clostridia</taxon>
        <taxon>Eubacteriales</taxon>
        <taxon>Acutalibacteraceae</taxon>
        <taxon>Caproiciproducens</taxon>
    </lineage>
</organism>
<evidence type="ECO:0000313" key="13">
    <source>
        <dbReference type="EMBL" id="MBW7572495.1"/>
    </source>
</evidence>
<feature type="transmembrane region" description="Helical" evidence="12">
    <location>
        <begin position="86"/>
        <end position="106"/>
    </location>
</feature>
<evidence type="ECO:0000256" key="11">
    <source>
        <dbReference type="RuleBase" id="RU003750"/>
    </source>
</evidence>
<evidence type="ECO:0000256" key="7">
    <source>
        <dbReference type="ARBA" id="ARBA00023098"/>
    </source>
</evidence>
<evidence type="ECO:0000256" key="12">
    <source>
        <dbReference type="SAM" id="Phobius"/>
    </source>
</evidence>
<keyword evidence="9" id="KW-0594">Phospholipid biosynthesis</keyword>
<feature type="transmembrane region" description="Helical" evidence="12">
    <location>
        <begin position="13"/>
        <end position="42"/>
    </location>
</feature>
<keyword evidence="3" id="KW-0444">Lipid biosynthesis</keyword>
<dbReference type="PROSITE" id="PS00379">
    <property type="entry name" value="CDP_ALCOHOL_P_TRANSF"/>
    <property type="match status" value="1"/>
</dbReference>
<dbReference type="RefSeq" id="WP_219964898.1">
    <property type="nucleotide sequence ID" value="NZ_JAGFNZ010000002.1"/>
</dbReference>
<accession>A0ABS7DNV5</accession>
<evidence type="ECO:0000256" key="6">
    <source>
        <dbReference type="ARBA" id="ARBA00022989"/>
    </source>
</evidence>
<evidence type="ECO:0000256" key="9">
    <source>
        <dbReference type="ARBA" id="ARBA00023209"/>
    </source>
</evidence>
<keyword evidence="8 12" id="KW-0472">Membrane</keyword>
<dbReference type="Proteomes" id="UP000719942">
    <property type="component" value="Unassembled WGS sequence"/>
</dbReference>
<dbReference type="PANTHER" id="PTHR14269:SF11">
    <property type="entry name" value="CDP-DIACYLGLYCEROL--GLYCEROL-3-PHOSPHATE 3-PHOSPHATIDYLTRANSFERASE"/>
    <property type="match status" value="1"/>
</dbReference>
<evidence type="ECO:0000256" key="1">
    <source>
        <dbReference type="ARBA" id="ARBA00004141"/>
    </source>
</evidence>
<feature type="transmembrane region" description="Helical" evidence="12">
    <location>
        <begin position="118"/>
        <end position="136"/>
    </location>
</feature>
<comment type="caution">
    <text evidence="13">The sequence shown here is derived from an EMBL/GenBank/DDBJ whole genome shotgun (WGS) entry which is preliminary data.</text>
</comment>
<comment type="similarity">
    <text evidence="2 11">Belongs to the CDP-alcohol phosphatidyltransferase class-I family.</text>
</comment>
<dbReference type="PANTHER" id="PTHR14269">
    <property type="entry name" value="CDP-DIACYLGLYCEROL--GLYCEROL-3-PHOSPHATE 3-PHOSPHATIDYLTRANSFERASE-RELATED"/>
    <property type="match status" value="1"/>
</dbReference>
<evidence type="ECO:0000256" key="5">
    <source>
        <dbReference type="ARBA" id="ARBA00022692"/>
    </source>
</evidence>
<proteinExistence type="inferred from homology"/>
<dbReference type="EMBL" id="JAGFNZ010000002">
    <property type="protein sequence ID" value="MBW7572495.1"/>
    <property type="molecule type" value="Genomic_DNA"/>
</dbReference>
<dbReference type="InterPro" id="IPR043130">
    <property type="entry name" value="CDP-OH_PTrfase_TM_dom"/>
</dbReference>
<comment type="subcellular location">
    <subcellularLocation>
        <location evidence="1">Membrane</location>
        <topology evidence="1">Multi-pass membrane protein</topology>
    </subcellularLocation>
</comment>
<dbReference type="InterPro" id="IPR048254">
    <property type="entry name" value="CDP_ALCOHOL_P_TRANSF_CS"/>
</dbReference>